<organism evidence="1 2">
    <name type="scientific">Crepidotus variabilis</name>
    <dbReference type="NCBI Taxonomy" id="179855"/>
    <lineage>
        <taxon>Eukaryota</taxon>
        <taxon>Fungi</taxon>
        <taxon>Dikarya</taxon>
        <taxon>Basidiomycota</taxon>
        <taxon>Agaricomycotina</taxon>
        <taxon>Agaricomycetes</taxon>
        <taxon>Agaricomycetidae</taxon>
        <taxon>Agaricales</taxon>
        <taxon>Agaricineae</taxon>
        <taxon>Crepidotaceae</taxon>
        <taxon>Crepidotus</taxon>
    </lineage>
</organism>
<name>A0A9P6BC82_9AGAR</name>
<reference evidence="1" key="1">
    <citation type="submission" date="2020-11" db="EMBL/GenBank/DDBJ databases">
        <authorList>
            <consortium name="DOE Joint Genome Institute"/>
            <person name="Ahrendt S."/>
            <person name="Riley R."/>
            <person name="Andreopoulos W."/>
            <person name="Labutti K."/>
            <person name="Pangilinan J."/>
            <person name="Ruiz-Duenas F.J."/>
            <person name="Barrasa J.M."/>
            <person name="Sanchez-Garcia M."/>
            <person name="Camarero S."/>
            <person name="Miyauchi S."/>
            <person name="Serrano A."/>
            <person name="Linde D."/>
            <person name="Babiker R."/>
            <person name="Drula E."/>
            <person name="Ayuso-Fernandez I."/>
            <person name="Pacheco R."/>
            <person name="Padilla G."/>
            <person name="Ferreira P."/>
            <person name="Barriuso J."/>
            <person name="Kellner H."/>
            <person name="Castanera R."/>
            <person name="Alfaro M."/>
            <person name="Ramirez L."/>
            <person name="Pisabarro A.G."/>
            <person name="Kuo A."/>
            <person name="Tritt A."/>
            <person name="Lipzen A."/>
            <person name="He G."/>
            <person name="Yan M."/>
            <person name="Ng V."/>
            <person name="Cullen D."/>
            <person name="Martin F."/>
            <person name="Rosso M.-N."/>
            <person name="Henrissat B."/>
            <person name="Hibbett D."/>
            <person name="Martinez A.T."/>
            <person name="Grigoriev I.V."/>
        </authorList>
    </citation>
    <scope>NUCLEOTIDE SEQUENCE</scope>
    <source>
        <strain evidence="1">CBS 506.95</strain>
    </source>
</reference>
<dbReference type="AlphaFoldDB" id="A0A9P6BC82"/>
<evidence type="ECO:0000313" key="1">
    <source>
        <dbReference type="EMBL" id="KAF9521360.1"/>
    </source>
</evidence>
<dbReference type="OrthoDB" id="3265433at2759"/>
<keyword evidence="2" id="KW-1185">Reference proteome</keyword>
<sequence>RLYNVNRLAMERLGLDQVELDSGRYRELLKTDVHSSRAIERPNEAGQLQNQLPWIWTVNADPNAAHNRNYLTEFYRVHWLKSRAQAMRWQEELTIIRNEMEWTSRYFLYRAEQWRVWAVCNDNSPGHIAYAKRQADMWYQFLLSAQARFFK</sequence>
<proteinExistence type="predicted"/>
<comment type="caution">
    <text evidence="1">The sequence shown here is derived from an EMBL/GenBank/DDBJ whole genome shotgun (WGS) entry which is preliminary data.</text>
</comment>
<gene>
    <name evidence="1" type="ORF">CPB83DRAFT_734895</name>
</gene>
<evidence type="ECO:0000313" key="2">
    <source>
        <dbReference type="Proteomes" id="UP000807306"/>
    </source>
</evidence>
<feature type="non-terminal residue" evidence="1">
    <location>
        <position position="1"/>
    </location>
</feature>
<dbReference type="EMBL" id="MU158107">
    <property type="protein sequence ID" value="KAF9521360.1"/>
    <property type="molecule type" value="Genomic_DNA"/>
</dbReference>
<feature type="non-terminal residue" evidence="1">
    <location>
        <position position="151"/>
    </location>
</feature>
<dbReference type="Proteomes" id="UP000807306">
    <property type="component" value="Unassembled WGS sequence"/>
</dbReference>
<accession>A0A9P6BC82</accession>
<protein>
    <submittedName>
        <fullName evidence="1">Uncharacterized protein</fullName>
    </submittedName>
</protein>